<comment type="caution">
    <text evidence="1">The sequence shown here is derived from an EMBL/GenBank/DDBJ whole genome shotgun (WGS) entry which is preliminary data.</text>
</comment>
<organism evidence="1 2">
    <name type="scientific">Chryseobacterium gleum ATCC 35910</name>
    <dbReference type="NCBI Taxonomy" id="525257"/>
    <lineage>
        <taxon>Bacteria</taxon>
        <taxon>Pseudomonadati</taxon>
        <taxon>Bacteroidota</taxon>
        <taxon>Flavobacteriia</taxon>
        <taxon>Flavobacteriales</taxon>
        <taxon>Weeksellaceae</taxon>
        <taxon>Chryseobacterium group</taxon>
        <taxon>Chryseobacterium</taxon>
    </lineage>
</organism>
<proteinExistence type="predicted"/>
<sequence>MCLLYLLPTELLGEAFKILSFFLETNLYLFRINKNNKAMIFIIHSKITSYN</sequence>
<name>A0ABN0APR0_CHRGE</name>
<dbReference type="EMBL" id="ACKQ02000007">
    <property type="protein sequence ID" value="EFK35017.1"/>
    <property type="molecule type" value="Genomic_DNA"/>
</dbReference>
<keyword evidence="2" id="KW-1185">Reference proteome</keyword>
<evidence type="ECO:0000313" key="2">
    <source>
        <dbReference type="Proteomes" id="UP000002969"/>
    </source>
</evidence>
<dbReference type="Proteomes" id="UP000002969">
    <property type="component" value="Unassembled WGS sequence"/>
</dbReference>
<protein>
    <submittedName>
        <fullName evidence="1">Uncharacterized protein</fullName>
    </submittedName>
</protein>
<gene>
    <name evidence="1" type="ORF">HMPREF0204_14086</name>
</gene>
<reference evidence="1" key="1">
    <citation type="submission" date="2010-06" db="EMBL/GenBank/DDBJ databases">
        <authorList>
            <person name="Muzny D."/>
            <person name="Qin X."/>
            <person name="Buhay C."/>
            <person name="Dugan-Rocha S."/>
            <person name="Ding Y."/>
            <person name="Chen G."/>
            <person name="Hawes A."/>
            <person name="Holder M."/>
            <person name="Jhangiani S."/>
            <person name="Johnson A."/>
            <person name="Khan Z."/>
            <person name="Li Z."/>
            <person name="Liu W."/>
            <person name="Liu X."/>
            <person name="Perez L."/>
            <person name="Shen H."/>
            <person name="Wang Q."/>
            <person name="Watt J."/>
            <person name="Xi L."/>
            <person name="Xin Y."/>
            <person name="Zhou J."/>
            <person name="Deng J."/>
            <person name="Jiang H."/>
            <person name="Liu Y."/>
            <person name="Qu J."/>
            <person name="Song X.-Z."/>
            <person name="Zhang L."/>
            <person name="Villasana D."/>
            <person name="Johnson A."/>
            <person name="Liu J."/>
            <person name="Liyanage D."/>
            <person name="Lorensuhewa L."/>
            <person name="Robinson T."/>
            <person name="Song A."/>
            <person name="Song B.-B."/>
            <person name="Dinh H."/>
            <person name="Thornton R."/>
            <person name="Coyle M."/>
            <person name="Francisco L."/>
            <person name="Jackson L."/>
            <person name="Javaid M."/>
            <person name="Korchina V."/>
            <person name="Kovar C."/>
            <person name="Mata R."/>
            <person name="Mathew T."/>
            <person name="Ngo R."/>
            <person name="Nguyen L."/>
            <person name="Nguyen N."/>
            <person name="Okwuonu G."/>
            <person name="Ongeri F."/>
            <person name="Pham C."/>
            <person name="Simmons D."/>
            <person name="Wilczek-Boney K."/>
            <person name="Hale W."/>
            <person name="Jakkamsetti A."/>
            <person name="Pham P."/>
            <person name="Ruth R."/>
            <person name="San Lucas F."/>
            <person name="Warren J."/>
            <person name="Zhang J."/>
            <person name="Zhao Z."/>
            <person name="Zhou C."/>
            <person name="Zhu D."/>
            <person name="Lee S."/>
            <person name="Bess C."/>
            <person name="Blankenburg K."/>
            <person name="Forbes L."/>
            <person name="Fu Q."/>
            <person name="Gubbala S."/>
            <person name="Hirani K."/>
            <person name="Jayaseelan J.C."/>
            <person name="Lara F."/>
            <person name="Munidasa M."/>
            <person name="Palculict T."/>
            <person name="Patil S."/>
            <person name="Pu L.-L."/>
            <person name="Saada N."/>
            <person name="Tang L."/>
            <person name="Weissenberger G."/>
            <person name="Zhu Y."/>
            <person name="Hemphill L."/>
            <person name="Shang Y."/>
            <person name="Youmans B."/>
            <person name="Ayvaz T."/>
            <person name="Ross M."/>
            <person name="Santibanez J."/>
            <person name="Aqrawi P."/>
            <person name="Gross S."/>
            <person name="Joshi V."/>
            <person name="Fowler G."/>
            <person name="Nazareth L."/>
            <person name="Reid J."/>
            <person name="Worley K."/>
            <person name="Petrosino J."/>
            <person name="Highlander S."/>
            <person name="Gibbs R."/>
        </authorList>
    </citation>
    <scope>NUCLEOTIDE SEQUENCE [LARGE SCALE GENOMIC DNA]</scope>
    <source>
        <strain evidence="1">ATCC 35910</strain>
    </source>
</reference>
<accession>A0ABN0APR0</accession>
<evidence type="ECO:0000313" key="1">
    <source>
        <dbReference type="EMBL" id="EFK35017.1"/>
    </source>
</evidence>